<dbReference type="EMBL" id="CP134050">
    <property type="protein sequence ID" value="WNC13147.1"/>
    <property type="molecule type" value="Genomic_DNA"/>
</dbReference>
<proteinExistence type="predicted"/>
<reference evidence="2 3" key="1">
    <citation type="submission" date="2023-09" db="EMBL/GenBank/DDBJ databases">
        <title>Complete Genome and Methylome dissection of Bacillus brevis NEB573 original source of BbsI restriction endonuclease.</title>
        <authorList>
            <person name="Fomenkov A."/>
            <person name="Roberts R.D."/>
        </authorList>
    </citation>
    <scope>NUCLEOTIDE SEQUENCE [LARGE SCALE GENOMIC DNA]</scope>
    <source>
        <strain evidence="2 3">NEB573</strain>
    </source>
</reference>
<evidence type="ECO:0000313" key="2">
    <source>
        <dbReference type="EMBL" id="WNC13147.1"/>
    </source>
</evidence>
<name>A0ABY9SZ98_BREBE</name>
<dbReference type="RefSeq" id="WP_310764635.1">
    <property type="nucleotide sequence ID" value="NZ_CP134050.1"/>
</dbReference>
<feature type="region of interest" description="Disordered" evidence="1">
    <location>
        <begin position="17"/>
        <end position="51"/>
    </location>
</feature>
<sequence length="51" mass="5916">MERKQVWRRADDFAQLPSEFPEMGTSLNPLGEPWWDPADPDGSTDSFFDNE</sequence>
<evidence type="ECO:0000313" key="3">
    <source>
        <dbReference type="Proteomes" id="UP001256827"/>
    </source>
</evidence>
<organism evidence="2 3">
    <name type="scientific">Brevibacillus brevis</name>
    <name type="common">Bacillus brevis</name>
    <dbReference type="NCBI Taxonomy" id="1393"/>
    <lineage>
        <taxon>Bacteria</taxon>
        <taxon>Bacillati</taxon>
        <taxon>Bacillota</taxon>
        <taxon>Bacilli</taxon>
        <taxon>Bacillales</taxon>
        <taxon>Paenibacillaceae</taxon>
        <taxon>Brevibacillus</taxon>
    </lineage>
</organism>
<evidence type="ECO:0000256" key="1">
    <source>
        <dbReference type="SAM" id="MobiDB-lite"/>
    </source>
</evidence>
<accession>A0ABY9SZ98</accession>
<gene>
    <name evidence="2" type="ORF">RGB73_20835</name>
</gene>
<protein>
    <submittedName>
        <fullName evidence="2">Uncharacterized protein</fullName>
    </submittedName>
</protein>
<dbReference type="Proteomes" id="UP001256827">
    <property type="component" value="Chromosome"/>
</dbReference>
<keyword evidence="3" id="KW-1185">Reference proteome</keyword>